<evidence type="ECO:0000313" key="3">
    <source>
        <dbReference type="EMBL" id="PHT44133.1"/>
    </source>
</evidence>
<sequence length="666" mass="74319">MEQLQLTEDMTLDRKLKRRWIRVEGISKCSVTPRKQVPEHHMVLEVIEELGFFFYFHPWTKLPSDTVPEKLVAATAAKKVEPSMGRFTDHIIINVLEKMDLASLCTAACVSPTFNSAVAYRLPFVSSSDLSGFYLDEETLKHVVRRVPGTKSLTIGCLRMRNDSSIINILGEHIEDLSLLKCTHLSYDILRAIGERCPNLRSLLIEFAGCDAPELFKRKLAEMLQKVPLLESLSITIRGTSRDVFDVRPLGQFLPPSLKKLKLQQTDARLFVLWLDAVRKIPLFNLRNLSLVLDLISDDLLITVVHSLPHLVELDLEDRPFTLSSVGDLTNIGLQALKFCECLIALSIVRSKMNCPASFTRVDNKGMFHVSEGFKRLEAVKLGGFATVTETGYSSILYSCWNLNKFEVLTSPLLSDSVIDNMTGVARSVVELRLSSCSLLTSEAFEHLSSFRKLEVLDTSGCERIGDQAPFYISKVTTLTRLNLAKARIPDVGLTLLGAGDLPIVQLCIRKCEKVTDKGIKSLFHADRKICKTLSVLDVGYIPKITDAAIFTIATAAKALTDLSLRFGNGVTDAAVQILMDRPNHNSSQLQMLDLCSCRGLSAEAIMLPLPLYAFHRLRWLGIGLTDIVSKRGIFSAICEARPRLVVCVVCCDFGCCDGWQWHKVR</sequence>
<dbReference type="GO" id="GO:0019005">
    <property type="term" value="C:SCF ubiquitin ligase complex"/>
    <property type="evidence" value="ECO:0007669"/>
    <property type="project" value="TreeGrafter"/>
</dbReference>
<dbReference type="Gene3D" id="3.80.10.10">
    <property type="entry name" value="Ribonuclease Inhibitor"/>
    <property type="match status" value="2"/>
</dbReference>
<reference evidence="3 4" key="1">
    <citation type="journal article" date="2017" name="Genome Biol.">
        <title>New reference genome sequences of hot pepper reveal the massive evolution of plant disease-resistance genes by retroduplication.</title>
        <authorList>
            <person name="Kim S."/>
            <person name="Park J."/>
            <person name="Yeom S.I."/>
            <person name="Kim Y.M."/>
            <person name="Seo E."/>
            <person name="Kim K.T."/>
            <person name="Kim M.S."/>
            <person name="Lee J.M."/>
            <person name="Cheong K."/>
            <person name="Shin H.S."/>
            <person name="Kim S.B."/>
            <person name="Han K."/>
            <person name="Lee J."/>
            <person name="Park M."/>
            <person name="Lee H.A."/>
            <person name="Lee H.Y."/>
            <person name="Lee Y."/>
            <person name="Oh S."/>
            <person name="Lee J.H."/>
            <person name="Choi E."/>
            <person name="Choi E."/>
            <person name="Lee S.E."/>
            <person name="Jeon J."/>
            <person name="Kim H."/>
            <person name="Choi G."/>
            <person name="Song H."/>
            <person name="Lee J."/>
            <person name="Lee S.C."/>
            <person name="Kwon J.K."/>
            <person name="Lee H.Y."/>
            <person name="Koo N."/>
            <person name="Hong Y."/>
            <person name="Kim R.W."/>
            <person name="Kang W.H."/>
            <person name="Huh J.H."/>
            <person name="Kang B.C."/>
            <person name="Yang T.J."/>
            <person name="Lee Y.H."/>
            <person name="Bennetzen J.L."/>
            <person name="Choi D."/>
        </authorList>
    </citation>
    <scope>NUCLEOTIDE SEQUENCE [LARGE SCALE GENOMIC DNA]</scope>
    <source>
        <strain evidence="4">cv. PBC81</strain>
    </source>
</reference>
<dbReference type="EMBL" id="MLFT02000007">
    <property type="protein sequence ID" value="PHT44133.1"/>
    <property type="molecule type" value="Genomic_DNA"/>
</dbReference>
<dbReference type="InterPro" id="IPR057207">
    <property type="entry name" value="FBXL15_LRR"/>
</dbReference>
<dbReference type="Pfam" id="PF00646">
    <property type="entry name" value="F-box"/>
    <property type="match status" value="1"/>
</dbReference>
<dbReference type="AlphaFoldDB" id="A0A2G2WFX2"/>
<evidence type="ECO:0000259" key="1">
    <source>
        <dbReference type="Pfam" id="PF00646"/>
    </source>
</evidence>
<reference evidence="4" key="2">
    <citation type="journal article" date="2017" name="J. Anim. Genet.">
        <title>Multiple reference genome sequences of hot pepper reveal the massive evolution of plant disease resistance genes by retroduplication.</title>
        <authorList>
            <person name="Kim S."/>
            <person name="Park J."/>
            <person name="Yeom S.-I."/>
            <person name="Kim Y.-M."/>
            <person name="Seo E."/>
            <person name="Kim K.-T."/>
            <person name="Kim M.-S."/>
            <person name="Lee J.M."/>
            <person name="Cheong K."/>
            <person name="Shin H.-S."/>
            <person name="Kim S.-B."/>
            <person name="Han K."/>
            <person name="Lee J."/>
            <person name="Park M."/>
            <person name="Lee H.-A."/>
            <person name="Lee H.-Y."/>
            <person name="Lee Y."/>
            <person name="Oh S."/>
            <person name="Lee J.H."/>
            <person name="Choi E."/>
            <person name="Choi E."/>
            <person name="Lee S.E."/>
            <person name="Jeon J."/>
            <person name="Kim H."/>
            <person name="Choi G."/>
            <person name="Song H."/>
            <person name="Lee J."/>
            <person name="Lee S.-C."/>
            <person name="Kwon J.-K."/>
            <person name="Lee H.-Y."/>
            <person name="Koo N."/>
            <person name="Hong Y."/>
            <person name="Kim R.W."/>
            <person name="Kang W.-H."/>
            <person name="Huh J.H."/>
            <person name="Kang B.-C."/>
            <person name="Yang T.-J."/>
            <person name="Lee Y.-H."/>
            <person name="Bennetzen J.L."/>
            <person name="Choi D."/>
        </authorList>
    </citation>
    <scope>NUCLEOTIDE SEQUENCE [LARGE SCALE GENOMIC DNA]</scope>
    <source>
        <strain evidence="4">cv. PBC81</strain>
    </source>
</reference>
<dbReference type="Proteomes" id="UP000224567">
    <property type="component" value="Unassembled WGS sequence"/>
</dbReference>
<dbReference type="InterPro" id="IPR006553">
    <property type="entry name" value="Leu-rich_rpt_Cys-con_subtyp"/>
</dbReference>
<feature type="domain" description="F-box/LRR-repeat protein 15-like leucin rich repeat" evidence="2">
    <location>
        <begin position="129"/>
        <end position="657"/>
    </location>
</feature>
<dbReference type="InterPro" id="IPR032675">
    <property type="entry name" value="LRR_dom_sf"/>
</dbReference>
<name>A0A2G2WFX2_CAPBA</name>
<organism evidence="3 4">
    <name type="scientific">Capsicum baccatum</name>
    <name type="common">Peruvian pepper</name>
    <dbReference type="NCBI Taxonomy" id="33114"/>
    <lineage>
        <taxon>Eukaryota</taxon>
        <taxon>Viridiplantae</taxon>
        <taxon>Streptophyta</taxon>
        <taxon>Embryophyta</taxon>
        <taxon>Tracheophyta</taxon>
        <taxon>Spermatophyta</taxon>
        <taxon>Magnoliopsida</taxon>
        <taxon>eudicotyledons</taxon>
        <taxon>Gunneridae</taxon>
        <taxon>Pentapetalae</taxon>
        <taxon>asterids</taxon>
        <taxon>lamiids</taxon>
        <taxon>Solanales</taxon>
        <taxon>Solanaceae</taxon>
        <taxon>Solanoideae</taxon>
        <taxon>Capsiceae</taxon>
        <taxon>Capsicum</taxon>
    </lineage>
</organism>
<dbReference type="GO" id="GO:0031146">
    <property type="term" value="P:SCF-dependent proteasomal ubiquitin-dependent protein catabolic process"/>
    <property type="evidence" value="ECO:0007669"/>
    <property type="project" value="TreeGrafter"/>
</dbReference>
<dbReference type="InterPro" id="IPR001810">
    <property type="entry name" value="F-box_dom"/>
</dbReference>
<dbReference type="PANTHER" id="PTHR13318">
    <property type="entry name" value="PARTNER OF PAIRED, ISOFORM B-RELATED"/>
    <property type="match status" value="1"/>
</dbReference>
<dbReference type="OrthoDB" id="1289132at2759"/>
<feature type="domain" description="F-box" evidence="1">
    <location>
        <begin position="88"/>
        <end position="119"/>
    </location>
</feature>
<evidence type="ECO:0000313" key="4">
    <source>
        <dbReference type="Proteomes" id="UP000224567"/>
    </source>
</evidence>
<dbReference type="SMART" id="SM00367">
    <property type="entry name" value="LRR_CC"/>
    <property type="match status" value="7"/>
</dbReference>
<dbReference type="SUPFAM" id="SSF52047">
    <property type="entry name" value="RNI-like"/>
    <property type="match status" value="2"/>
</dbReference>
<proteinExistence type="predicted"/>
<keyword evidence="4" id="KW-1185">Reference proteome</keyword>
<protein>
    <submittedName>
        <fullName evidence="3">Uncharacterized protein</fullName>
    </submittedName>
</protein>
<dbReference type="Pfam" id="PF25372">
    <property type="entry name" value="DUF7885"/>
    <property type="match status" value="1"/>
</dbReference>
<accession>A0A2G2WFX2</accession>
<gene>
    <name evidence="3" type="ORF">CQW23_18158</name>
</gene>
<comment type="caution">
    <text evidence="3">The sequence shown here is derived from an EMBL/GenBank/DDBJ whole genome shotgun (WGS) entry which is preliminary data.</text>
</comment>
<evidence type="ECO:0000259" key="2">
    <source>
        <dbReference type="Pfam" id="PF25372"/>
    </source>
</evidence>